<dbReference type="EMBL" id="JAGPYM010000022">
    <property type="protein sequence ID" value="KAH6883883.1"/>
    <property type="molecule type" value="Genomic_DNA"/>
</dbReference>
<reference evidence="6 7" key="1">
    <citation type="journal article" date="2021" name="Nat. Commun.">
        <title>Genetic determinants of endophytism in the Arabidopsis root mycobiome.</title>
        <authorList>
            <person name="Mesny F."/>
            <person name="Miyauchi S."/>
            <person name="Thiergart T."/>
            <person name="Pickel B."/>
            <person name="Atanasova L."/>
            <person name="Karlsson M."/>
            <person name="Huettel B."/>
            <person name="Barry K.W."/>
            <person name="Haridas S."/>
            <person name="Chen C."/>
            <person name="Bauer D."/>
            <person name="Andreopoulos W."/>
            <person name="Pangilinan J."/>
            <person name="LaButti K."/>
            <person name="Riley R."/>
            <person name="Lipzen A."/>
            <person name="Clum A."/>
            <person name="Drula E."/>
            <person name="Henrissat B."/>
            <person name="Kohler A."/>
            <person name="Grigoriev I.V."/>
            <person name="Martin F.M."/>
            <person name="Hacquard S."/>
        </authorList>
    </citation>
    <scope>NUCLEOTIDE SEQUENCE [LARGE SCALE GENOMIC DNA]</scope>
    <source>
        <strain evidence="6 7">MPI-CAGE-CH-0241</strain>
    </source>
</reference>
<dbReference type="PROSITE" id="PS50157">
    <property type="entry name" value="ZINC_FINGER_C2H2_2"/>
    <property type="match status" value="1"/>
</dbReference>
<dbReference type="SMART" id="SM00355">
    <property type="entry name" value="ZnF_C2H2"/>
    <property type="match status" value="1"/>
</dbReference>
<proteinExistence type="predicted"/>
<dbReference type="PROSITE" id="PS00028">
    <property type="entry name" value="ZINC_FINGER_C2H2_1"/>
    <property type="match status" value="1"/>
</dbReference>
<evidence type="ECO:0000256" key="4">
    <source>
        <dbReference type="PROSITE-ProRule" id="PRU00042"/>
    </source>
</evidence>
<feature type="domain" description="C2H2-type" evidence="5">
    <location>
        <begin position="31"/>
        <end position="55"/>
    </location>
</feature>
<dbReference type="FunFam" id="3.30.160.60:FF:000065">
    <property type="entry name" value="B-cell CLL/lymphoma 6, member B"/>
    <property type="match status" value="1"/>
</dbReference>
<keyword evidence="7" id="KW-1185">Reference proteome</keyword>
<keyword evidence="1" id="KW-0479">Metal-binding</keyword>
<dbReference type="AlphaFoldDB" id="A0A9P9ALV0"/>
<evidence type="ECO:0000256" key="3">
    <source>
        <dbReference type="ARBA" id="ARBA00022833"/>
    </source>
</evidence>
<accession>A0A9P9ALV0</accession>
<keyword evidence="2 4" id="KW-0863">Zinc-finger</keyword>
<evidence type="ECO:0000313" key="6">
    <source>
        <dbReference type="EMBL" id="KAH6883883.1"/>
    </source>
</evidence>
<evidence type="ECO:0000259" key="5">
    <source>
        <dbReference type="PROSITE" id="PS50157"/>
    </source>
</evidence>
<evidence type="ECO:0000256" key="2">
    <source>
        <dbReference type="ARBA" id="ARBA00022771"/>
    </source>
</evidence>
<dbReference type="OrthoDB" id="5366256at2759"/>
<protein>
    <recommendedName>
        <fullName evidence="5">C2H2-type domain-containing protein</fullName>
    </recommendedName>
</protein>
<dbReference type="Pfam" id="PF00096">
    <property type="entry name" value="zf-C2H2"/>
    <property type="match status" value="2"/>
</dbReference>
<dbReference type="GO" id="GO:0008270">
    <property type="term" value="F:zinc ion binding"/>
    <property type="evidence" value="ECO:0007669"/>
    <property type="project" value="UniProtKB-KW"/>
</dbReference>
<dbReference type="InterPro" id="IPR036236">
    <property type="entry name" value="Znf_C2H2_sf"/>
</dbReference>
<dbReference type="InterPro" id="IPR013087">
    <property type="entry name" value="Znf_C2H2_type"/>
</dbReference>
<feature type="non-terminal residue" evidence="6">
    <location>
        <position position="1"/>
    </location>
</feature>
<keyword evidence="3" id="KW-0862">Zinc</keyword>
<name>A0A9P9ALV0_9HYPO</name>
<gene>
    <name evidence="6" type="ORF">B0T10DRAFT_410817</name>
</gene>
<dbReference type="Gene3D" id="3.30.160.60">
    <property type="entry name" value="Classic Zinc Finger"/>
    <property type="match status" value="1"/>
</dbReference>
<dbReference type="SUPFAM" id="SSF57667">
    <property type="entry name" value="beta-beta-alpha zinc fingers"/>
    <property type="match status" value="1"/>
</dbReference>
<dbReference type="Proteomes" id="UP000777438">
    <property type="component" value="Unassembled WGS sequence"/>
</dbReference>
<comment type="caution">
    <text evidence="6">The sequence shown here is derived from an EMBL/GenBank/DDBJ whole genome shotgun (WGS) entry which is preliminary data.</text>
</comment>
<organism evidence="6 7">
    <name type="scientific">Thelonectria olida</name>
    <dbReference type="NCBI Taxonomy" id="1576542"/>
    <lineage>
        <taxon>Eukaryota</taxon>
        <taxon>Fungi</taxon>
        <taxon>Dikarya</taxon>
        <taxon>Ascomycota</taxon>
        <taxon>Pezizomycotina</taxon>
        <taxon>Sordariomycetes</taxon>
        <taxon>Hypocreomycetidae</taxon>
        <taxon>Hypocreales</taxon>
        <taxon>Nectriaceae</taxon>
        <taxon>Thelonectria</taxon>
    </lineage>
</organism>
<evidence type="ECO:0000256" key="1">
    <source>
        <dbReference type="ARBA" id="ARBA00022723"/>
    </source>
</evidence>
<sequence>QCWDHGCDGREFSTRSNLLRHQREKLKKPRIPCPVCGMSFTRSTALRTHMNRHHK</sequence>
<evidence type="ECO:0000313" key="7">
    <source>
        <dbReference type="Proteomes" id="UP000777438"/>
    </source>
</evidence>